<dbReference type="RefSeq" id="WP_255499560.1">
    <property type="nucleotide sequence ID" value="NZ_BJTG01000003.1"/>
</dbReference>
<sequence length="551" mass="59973">MGRTEKSRSDAGFCGRPCAGRGQGRGGGPAIGLLAAIGLALPAQALAAPPPAGHPPEIHPITRAEPRLARDGPFGPGTVIALARALAQAPYAPPPATVPDSLAKLTYDQYRDIRFRPSETIWAHPSRGFHLQLLPPGYLFTSGVELALVKDGRAKHLAYRPDLFTAGKLVPAPLPAEDVGFSGFRLLYPLNDRRHFDEVAVFQGASYFRSLGRDQEYGLSARGLAVKVGHPSGEEFPAFRAFWIEEPKPRSAAVTVHALLDSPSVAGAYRFEIHPGRDTVMLVEAVLFPRVALAEAGLAPGTSMFMFAPSERGGVDDFRPQVHDSDGLLVVNGRGEHLWRPLANPTRLQISAFADQGPRGFGLVQRDRDPDHYQDLESRFERRPSLWVEPAGDWGEGEVVLTEIPSDAEIHDNVVAFWHPRRPIPAGGELRFAYRLAWGDEPSAERELLRVVGTAVGRADVKAPTPVRRFVVDYAPGRQACDGACAAPTAVVTASAGKVHDVVVSDNPLTHGYRVTFILDPEKAELSELRLELELGGSRCAEVWLYRWTKR</sequence>
<evidence type="ECO:0000256" key="5">
    <source>
        <dbReference type="ARBA" id="ARBA00022764"/>
    </source>
</evidence>
<dbReference type="Gene3D" id="2.60.40.10">
    <property type="entry name" value="Immunoglobulins"/>
    <property type="match status" value="1"/>
</dbReference>
<organism evidence="8 9">
    <name type="scientific">Anaeromyxobacter diazotrophicus</name>
    <dbReference type="NCBI Taxonomy" id="2590199"/>
    <lineage>
        <taxon>Bacteria</taxon>
        <taxon>Pseudomonadati</taxon>
        <taxon>Myxococcota</taxon>
        <taxon>Myxococcia</taxon>
        <taxon>Myxococcales</taxon>
        <taxon>Cystobacterineae</taxon>
        <taxon>Anaeromyxobacteraceae</taxon>
        <taxon>Anaeromyxobacter</taxon>
    </lineage>
</organism>
<dbReference type="InterPro" id="IPR007444">
    <property type="entry name" value="Glucan_biosyn_MdoG_C"/>
</dbReference>
<dbReference type="GO" id="GO:0030288">
    <property type="term" value="C:outer membrane-bounded periplasmic space"/>
    <property type="evidence" value="ECO:0007669"/>
    <property type="project" value="TreeGrafter"/>
</dbReference>
<dbReference type="InterPro" id="IPR014756">
    <property type="entry name" value="Ig_E-set"/>
</dbReference>
<dbReference type="EMBL" id="BJTG01000003">
    <property type="protein sequence ID" value="GEJ56548.1"/>
    <property type="molecule type" value="Genomic_DNA"/>
</dbReference>
<dbReference type="Proteomes" id="UP000503640">
    <property type="component" value="Unassembled WGS sequence"/>
</dbReference>
<dbReference type="InterPro" id="IPR013783">
    <property type="entry name" value="Ig-like_fold"/>
</dbReference>
<evidence type="ECO:0000313" key="9">
    <source>
        <dbReference type="Proteomes" id="UP000503640"/>
    </source>
</evidence>
<dbReference type="UniPathway" id="UPA00637"/>
<dbReference type="PANTHER" id="PTHR30504">
    <property type="entry name" value="GLUCANS BIOSYNTHESIS PROTEIN"/>
    <property type="match status" value="1"/>
</dbReference>
<evidence type="ECO:0000256" key="4">
    <source>
        <dbReference type="ARBA" id="ARBA00022729"/>
    </source>
</evidence>
<dbReference type="AlphaFoldDB" id="A0A7I9VK32"/>
<comment type="subcellular location">
    <subcellularLocation>
        <location evidence="1">Periplasm</location>
    </subcellularLocation>
</comment>
<evidence type="ECO:0000256" key="2">
    <source>
        <dbReference type="ARBA" id="ARBA00005001"/>
    </source>
</evidence>
<gene>
    <name evidence="8" type="primary">opgG</name>
    <name evidence="8" type="ORF">AMYX_12890</name>
</gene>
<dbReference type="GO" id="GO:0030246">
    <property type="term" value="F:carbohydrate binding"/>
    <property type="evidence" value="ECO:0007669"/>
    <property type="project" value="InterPro"/>
</dbReference>
<dbReference type="GO" id="GO:0051274">
    <property type="term" value="P:beta-glucan biosynthetic process"/>
    <property type="evidence" value="ECO:0007669"/>
    <property type="project" value="TreeGrafter"/>
</dbReference>
<evidence type="ECO:0000313" key="8">
    <source>
        <dbReference type="EMBL" id="GEJ56548.1"/>
    </source>
</evidence>
<dbReference type="InterPro" id="IPR011013">
    <property type="entry name" value="Gal_mutarotase_sf_dom"/>
</dbReference>
<dbReference type="SUPFAM" id="SSF74650">
    <property type="entry name" value="Galactose mutarotase-like"/>
    <property type="match status" value="1"/>
</dbReference>
<dbReference type="PANTHER" id="PTHR30504:SF2">
    <property type="entry name" value="GLUCANS BIOSYNTHESIS PROTEIN G"/>
    <property type="match status" value="1"/>
</dbReference>
<proteinExistence type="inferred from homology"/>
<evidence type="ECO:0000256" key="6">
    <source>
        <dbReference type="SAM" id="MobiDB-lite"/>
    </source>
</evidence>
<keyword evidence="4" id="KW-0732">Signal</keyword>
<dbReference type="Gene3D" id="2.70.98.10">
    <property type="match status" value="1"/>
</dbReference>
<name>A0A7I9VK32_9BACT</name>
<dbReference type="InterPro" id="IPR014718">
    <property type="entry name" value="GH-type_carb-bd"/>
</dbReference>
<comment type="caution">
    <text evidence="8">The sequence shown here is derived from an EMBL/GenBank/DDBJ whole genome shotgun (WGS) entry which is preliminary data.</text>
</comment>
<dbReference type="InterPro" id="IPR014438">
    <property type="entry name" value="Glucan_biosyn_MdoG/MdoD"/>
</dbReference>
<feature type="domain" description="Glucan biosynthesis periplasmic MdoG C-terminal" evidence="7">
    <location>
        <begin position="74"/>
        <end position="548"/>
    </location>
</feature>
<protein>
    <submittedName>
        <fullName evidence="8">Glucans biosynthesis protein G</fullName>
    </submittedName>
</protein>
<dbReference type="FunFam" id="2.70.98.10:FF:000001">
    <property type="entry name" value="Glucans biosynthesis protein G"/>
    <property type="match status" value="1"/>
</dbReference>
<feature type="region of interest" description="Disordered" evidence="6">
    <location>
        <begin position="1"/>
        <end position="21"/>
    </location>
</feature>
<comment type="similarity">
    <text evidence="3">Belongs to the OpgD/OpgG family.</text>
</comment>
<keyword evidence="5" id="KW-0574">Periplasm</keyword>
<evidence type="ECO:0000256" key="3">
    <source>
        <dbReference type="ARBA" id="ARBA00009284"/>
    </source>
</evidence>
<dbReference type="Pfam" id="PF04349">
    <property type="entry name" value="MdoG"/>
    <property type="match status" value="1"/>
</dbReference>
<dbReference type="PIRSF" id="PIRSF006281">
    <property type="entry name" value="MdoG"/>
    <property type="match status" value="1"/>
</dbReference>
<reference evidence="9" key="1">
    <citation type="journal article" date="2020" name="Appl. Environ. Microbiol.">
        <title>Diazotrophic Anaeromyxobacter Isolates from Soils.</title>
        <authorList>
            <person name="Masuda Y."/>
            <person name="Yamanaka H."/>
            <person name="Xu Z.X."/>
            <person name="Shiratori Y."/>
            <person name="Aono T."/>
            <person name="Amachi S."/>
            <person name="Senoo K."/>
            <person name="Itoh H."/>
        </authorList>
    </citation>
    <scope>NUCLEOTIDE SEQUENCE [LARGE SCALE GENOMIC DNA]</scope>
    <source>
        <strain evidence="9">R267</strain>
    </source>
</reference>
<evidence type="ECO:0000259" key="7">
    <source>
        <dbReference type="Pfam" id="PF04349"/>
    </source>
</evidence>
<comment type="pathway">
    <text evidence="2">Glycan metabolism; osmoregulated periplasmic glucan (OPG) biosynthesis.</text>
</comment>
<accession>A0A7I9VK32</accession>
<keyword evidence="9" id="KW-1185">Reference proteome</keyword>
<evidence type="ECO:0000256" key="1">
    <source>
        <dbReference type="ARBA" id="ARBA00004418"/>
    </source>
</evidence>
<dbReference type="GO" id="GO:0003824">
    <property type="term" value="F:catalytic activity"/>
    <property type="evidence" value="ECO:0007669"/>
    <property type="project" value="InterPro"/>
</dbReference>
<dbReference type="SUPFAM" id="SSF81296">
    <property type="entry name" value="E set domains"/>
    <property type="match status" value="1"/>
</dbReference>